<comment type="caution">
    <text evidence="2">The sequence shown here is derived from an EMBL/GenBank/DDBJ whole genome shotgun (WGS) entry which is preliminary data.</text>
</comment>
<name>A0AAE3LP08_9BACT</name>
<reference evidence="2" key="1">
    <citation type="submission" date="2022-10" db="EMBL/GenBank/DDBJ databases">
        <authorList>
            <person name="Kim H.S."/>
            <person name="Kim J.-S."/>
            <person name="Suh M.K."/>
            <person name="Eom M.K."/>
            <person name="Lee J.-S."/>
        </authorList>
    </citation>
    <scope>NUCLEOTIDE SEQUENCE</scope>
    <source>
        <strain evidence="2">LIP-5</strain>
    </source>
</reference>
<gene>
    <name evidence="2" type="ORF">OD355_00715</name>
</gene>
<evidence type="ECO:0000313" key="3">
    <source>
        <dbReference type="Proteomes" id="UP001209317"/>
    </source>
</evidence>
<feature type="transmembrane region" description="Helical" evidence="1">
    <location>
        <begin position="7"/>
        <end position="26"/>
    </location>
</feature>
<feature type="transmembrane region" description="Helical" evidence="1">
    <location>
        <begin position="69"/>
        <end position="88"/>
    </location>
</feature>
<protein>
    <submittedName>
        <fullName evidence="2">DUF2752 domain-containing protein</fullName>
    </submittedName>
</protein>
<proteinExistence type="predicted"/>
<keyword evidence="1" id="KW-0472">Membrane</keyword>
<evidence type="ECO:0000256" key="1">
    <source>
        <dbReference type="SAM" id="Phobius"/>
    </source>
</evidence>
<keyword evidence="1" id="KW-1133">Transmembrane helix</keyword>
<dbReference type="EMBL" id="JAOTPL010000001">
    <property type="protein sequence ID" value="MCU7693030.1"/>
    <property type="molecule type" value="Genomic_DNA"/>
</dbReference>
<accession>A0AAE3LP08</accession>
<dbReference type="Pfam" id="PF10825">
    <property type="entry name" value="DUF2752"/>
    <property type="match status" value="1"/>
</dbReference>
<dbReference type="RefSeq" id="WP_263036518.1">
    <property type="nucleotide sequence ID" value="NZ_JAOTPL010000001.1"/>
</dbReference>
<keyword evidence="3" id="KW-1185">Reference proteome</keyword>
<organism evidence="2 3">
    <name type="scientific">Haoranjiania flava</name>
    <dbReference type="NCBI Taxonomy" id="1856322"/>
    <lineage>
        <taxon>Bacteria</taxon>
        <taxon>Pseudomonadati</taxon>
        <taxon>Bacteroidota</taxon>
        <taxon>Chitinophagia</taxon>
        <taxon>Chitinophagales</taxon>
        <taxon>Chitinophagaceae</taxon>
        <taxon>Haoranjiania</taxon>
    </lineage>
</organism>
<evidence type="ECO:0000313" key="2">
    <source>
        <dbReference type="EMBL" id="MCU7693030.1"/>
    </source>
</evidence>
<dbReference type="Proteomes" id="UP001209317">
    <property type="component" value="Unassembled WGS sequence"/>
</dbReference>
<dbReference type="InterPro" id="IPR021215">
    <property type="entry name" value="DUF2752"/>
</dbReference>
<keyword evidence="1" id="KW-0812">Transmembrane</keyword>
<sequence length="127" mass="14675">MYSIKKNYIYLIALVVALVAGGYIYFNFDPATHHYPQCPTYRYLNFYCPGCGSQRAIHQLLHCNFAGAFRANALFLFAIPYVAVGFVFENQNIRNKYPYLRKLLFGQRAIVIILCILVAYTVFRNIV</sequence>
<feature type="transmembrane region" description="Helical" evidence="1">
    <location>
        <begin position="109"/>
        <end position="126"/>
    </location>
</feature>
<dbReference type="AlphaFoldDB" id="A0AAE3LP08"/>